<dbReference type="STRING" id="1380566.A0A179FME9"/>
<dbReference type="EMBL" id="LSBJ02000004">
    <property type="protein sequence ID" value="OAQ66243.2"/>
    <property type="molecule type" value="Genomic_DNA"/>
</dbReference>
<dbReference type="GeneID" id="28850619"/>
<dbReference type="InterPro" id="IPR036291">
    <property type="entry name" value="NAD(P)-bd_dom_sf"/>
</dbReference>
<dbReference type="PRINTS" id="PR00081">
    <property type="entry name" value="GDHRDH"/>
</dbReference>
<dbReference type="InterPro" id="IPR051468">
    <property type="entry name" value="Fungal_SecMetab_SDRs"/>
</dbReference>
<comment type="similarity">
    <text evidence="1">Belongs to the short-chain dehydrogenases/reductases (SDR) family.</text>
</comment>
<dbReference type="Gene3D" id="3.40.50.720">
    <property type="entry name" value="NAD(P)-binding Rossmann-like Domain"/>
    <property type="match status" value="1"/>
</dbReference>
<evidence type="ECO:0000256" key="1">
    <source>
        <dbReference type="ARBA" id="ARBA00006484"/>
    </source>
</evidence>
<dbReference type="OrthoDB" id="1933717at2759"/>
<proteinExistence type="inferred from homology"/>
<comment type="caution">
    <text evidence="2">The sequence shown here is derived from an EMBL/GenBank/DDBJ whole genome shotgun (WGS) entry which is preliminary data.</text>
</comment>
<evidence type="ECO:0000313" key="3">
    <source>
        <dbReference type="Proteomes" id="UP000078397"/>
    </source>
</evidence>
<dbReference type="GO" id="GO:0005737">
    <property type="term" value="C:cytoplasm"/>
    <property type="evidence" value="ECO:0007669"/>
    <property type="project" value="TreeGrafter"/>
</dbReference>
<dbReference type="InterPro" id="IPR002347">
    <property type="entry name" value="SDR_fam"/>
</dbReference>
<dbReference type="GO" id="GO:0016491">
    <property type="term" value="F:oxidoreductase activity"/>
    <property type="evidence" value="ECO:0007669"/>
    <property type="project" value="TreeGrafter"/>
</dbReference>
<dbReference type="AlphaFoldDB" id="A0A179FME9"/>
<dbReference type="PANTHER" id="PTHR43544:SF32">
    <property type="entry name" value="CHAIN DEHYDROGENASE, PUTATIVE (AFU_ORTHOLOGUE AFUA_5G01530)-RELATED"/>
    <property type="match status" value="1"/>
</dbReference>
<dbReference type="SUPFAM" id="SSF51735">
    <property type="entry name" value="NAD(P)-binding Rossmann-fold domains"/>
    <property type="match status" value="1"/>
</dbReference>
<name>A0A179FME9_METCM</name>
<dbReference type="Pfam" id="PF00106">
    <property type="entry name" value="adh_short"/>
    <property type="match status" value="1"/>
</dbReference>
<sequence length="275" mass="31142">MSTVVLITGASTGLGYEVARALCSSDQDYELVLAAMTDLLAFETRMALWTEFPDSAGHVHPVTMDVEDDNSIQKAFNLVKDKYDRLDVLVNNAGRCHGIHWGNGGRASHYEMNLHKYVSTPSLEQNMERQRRRLANCHKHLYPSFTQVYQSSIIILIQRDFHTGRLRKHRYPNEQIPSKGMAKGIWNRRARISKLIELLTQLNREWHRILKDDGVNVWAISPGYLATGLGGSAEEKRQQGALEPSVGGEFIRDVIEGARDDDVGKVITRFGIQPW</sequence>
<reference evidence="2 3" key="1">
    <citation type="journal article" date="2016" name="PLoS Pathog.">
        <title>Biosynthesis of antibiotic leucinostatins in bio-control fungus Purpureocillium lilacinum and their inhibition on phytophthora revealed by genome mining.</title>
        <authorList>
            <person name="Wang G."/>
            <person name="Liu Z."/>
            <person name="Lin R."/>
            <person name="Li E."/>
            <person name="Mao Z."/>
            <person name="Ling J."/>
            <person name="Yang Y."/>
            <person name="Yin W.B."/>
            <person name="Xie B."/>
        </authorList>
    </citation>
    <scope>NUCLEOTIDE SEQUENCE [LARGE SCALE GENOMIC DNA]</scope>
    <source>
        <strain evidence="2">170</strain>
    </source>
</reference>
<dbReference type="PANTHER" id="PTHR43544">
    <property type="entry name" value="SHORT-CHAIN DEHYDROGENASE/REDUCTASE"/>
    <property type="match status" value="1"/>
</dbReference>
<organism evidence="2 3">
    <name type="scientific">Pochonia chlamydosporia 170</name>
    <dbReference type="NCBI Taxonomy" id="1380566"/>
    <lineage>
        <taxon>Eukaryota</taxon>
        <taxon>Fungi</taxon>
        <taxon>Dikarya</taxon>
        <taxon>Ascomycota</taxon>
        <taxon>Pezizomycotina</taxon>
        <taxon>Sordariomycetes</taxon>
        <taxon>Hypocreomycetidae</taxon>
        <taxon>Hypocreales</taxon>
        <taxon>Clavicipitaceae</taxon>
        <taxon>Pochonia</taxon>
    </lineage>
</organism>
<protein>
    <submittedName>
        <fullName evidence="2">Short chain dehydrogenase</fullName>
    </submittedName>
</protein>
<evidence type="ECO:0000313" key="2">
    <source>
        <dbReference type="EMBL" id="OAQ66243.2"/>
    </source>
</evidence>
<accession>A0A179FME9</accession>
<dbReference type="RefSeq" id="XP_022284379.1">
    <property type="nucleotide sequence ID" value="XM_022428585.1"/>
</dbReference>
<dbReference type="Proteomes" id="UP000078397">
    <property type="component" value="Unassembled WGS sequence"/>
</dbReference>
<dbReference type="KEGG" id="pchm:VFPPC_07822"/>
<gene>
    <name evidence="2" type="ORF">VFPPC_07822</name>
</gene>
<dbReference type="GO" id="GO:0019748">
    <property type="term" value="P:secondary metabolic process"/>
    <property type="evidence" value="ECO:0007669"/>
    <property type="project" value="TreeGrafter"/>
</dbReference>
<keyword evidence="3" id="KW-1185">Reference proteome</keyword>